<proteinExistence type="predicted"/>
<accession>A0ABT4BDS7</accession>
<dbReference type="Proteomes" id="UP001151002">
    <property type="component" value="Unassembled WGS sequence"/>
</dbReference>
<gene>
    <name evidence="1" type="ORF">OWR29_39660</name>
</gene>
<sequence>MPDLRRGCEVAVEELEQAIALYRQLARAQPAFRLRLGTALVNTAGIVLALGDAARAEAMIADAVAVLSEEPVQPYALAQAESALTSVLSFTGQADRAAAASASAVATWRTAAELNPDHQVSLARELTRSGALAMDRDDGPTFWPRPPRQ</sequence>
<protein>
    <recommendedName>
        <fullName evidence="3">Tetratricopeptide repeat protein</fullName>
    </recommendedName>
</protein>
<name>A0ABT4BDS7_9ACTN</name>
<comment type="caution">
    <text evidence="1">The sequence shown here is derived from an EMBL/GenBank/DDBJ whole genome shotgun (WGS) entry which is preliminary data.</text>
</comment>
<evidence type="ECO:0000313" key="2">
    <source>
        <dbReference type="Proteomes" id="UP001151002"/>
    </source>
</evidence>
<keyword evidence="2" id="KW-1185">Reference proteome</keyword>
<evidence type="ECO:0008006" key="3">
    <source>
        <dbReference type="Google" id="ProtNLM"/>
    </source>
</evidence>
<evidence type="ECO:0000313" key="1">
    <source>
        <dbReference type="EMBL" id="MCY1144147.1"/>
    </source>
</evidence>
<reference evidence="1" key="1">
    <citation type="submission" date="2022-11" db="EMBL/GenBank/DDBJ databases">
        <authorList>
            <person name="Somphong A."/>
            <person name="Phongsopitanun W."/>
        </authorList>
    </citation>
    <scope>NUCLEOTIDE SEQUENCE</scope>
    <source>
        <strain evidence="1">Pm04-4</strain>
    </source>
</reference>
<organism evidence="1 2">
    <name type="scientific">Paractinoplanes pyxinae</name>
    <dbReference type="NCBI Taxonomy" id="2997416"/>
    <lineage>
        <taxon>Bacteria</taxon>
        <taxon>Bacillati</taxon>
        <taxon>Actinomycetota</taxon>
        <taxon>Actinomycetes</taxon>
        <taxon>Micromonosporales</taxon>
        <taxon>Micromonosporaceae</taxon>
        <taxon>Paractinoplanes</taxon>
    </lineage>
</organism>
<dbReference type="Gene3D" id="1.25.40.10">
    <property type="entry name" value="Tetratricopeptide repeat domain"/>
    <property type="match status" value="1"/>
</dbReference>
<dbReference type="EMBL" id="JAPNTZ010000018">
    <property type="protein sequence ID" value="MCY1144147.1"/>
    <property type="molecule type" value="Genomic_DNA"/>
</dbReference>
<dbReference type="RefSeq" id="WP_267568699.1">
    <property type="nucleotide sequence ID" value="NZ_JAPNTZ010000018.1"/>
</dbReference>
<dbReference type="InterPro" id="IPR011990">
    <property type="entry name" value="TPR-like_helical_dom_sf"/>
</dbReference>